<keyword evidence="2" id="KW-1185">Reference proteome</keyword>
<comment type="caution">
    <text evidence="1">The sequence shown here is derived from an EMBL/GenBank/DDBJ whole genome shotgun (WGS) entry which is preliminary data.</text>
</comment>
<proteinExistence type="predicted"/>
<evidence type="ECO:0000313" key="1">
    <source>
        <dbReference type="EMBL" id="KAJ9107895.1"/>
    </source>
</evidence>
<accession>A0ACC2W9X2</accession>
<gene>
    <name evidence="1" type="ORF">QFC19_002638</name>
</gene>
<protein>
    <submittedName>
        <fullName evidence="1">Uncharacterized protein</fullName>
    </submittedName>
</protein>
<dbReference type="Proteomes" id="UP001241377">
    <property type="component" value="Unassembled WGS sequence"/>
</dbReference>
<organism evidence="1 2">
    <name type="scientific">Naganishia cerealis</name>
    <dbReference type="NCBI Taxonomy" id="610337"/>
    <lineage>
        <taxon>Eukaryota</taxon>
        <taxon>Fungi</taxon>
        <taxon>Dikarya</taxon>
        <taxon>Basidiomycota</taxon>
        <taxon>Agaricomycotina</taxon>
        <taxon>Tremellomycetes</taxon>
        <taxon>Filobasidiales</taxon>
        <taxon>Filobasidiaceae</taxon>
        <taxon>Naganishia</taxon>
    </lineage>
</organism>
<reference evidence="1" key="1">
    <citation type="submission" date="2023-04" db="EMBL/GenBank/DDBJ databases">
        <title>Draft Genome sequencing of Naganishia species isolated from polar environments using Oxford Nanopore Technology.</title>
        <authorList>
            <person name="Leo P."/>
            <person name="Venkateswaran K."/>
        </authorList>
    </citation>
    <scope>NUCLEOTIDE SEQUENCE</scope>
    <source>
        <strain evidence="1">MNA-CCFEE 5261</strain>
    </source>
</reference>
<name>A0ACC2W9X2_9TREE</name>
<dbReference type="EMBL" id="JASBWR010000023">
    <property type="protein sequence ID" value="KAJ9107895.1"/>
    <property type="molecule type" value="Genomic_DNA"/>
</dbReference>
<sequence>MAPERKIANAMKRSEVFKKDKKNKPKNVPITLDNTREYDPTSYLTANPESLASLAARRKIVRQEASQSEDSDEDEDDEDVDEQDEPQAGPSRLQGKKAKAGDEDADMDERFEMDEGMTEAQREGEDEANEEGEEESTEQKAQAAPGYAPPPRILLTTSPSPTKATYEFLTELRSVFPGAEVRKRMKGRGFEMGRIARWAAKREYAAMVVINEDHKRPNAITVINLPAGPTAYFKLSSIQLGNQIAGHARPSPHSPELILNGFGTLLGISIGRLFGSMFPPMPMFRGRQVVTLHNQRDFMFFRRHRYMFTSPTKAKLQEIGPKFTLKLRWLRKGLPSVLAADGVAPHAKNADKESEDEDVDAEDQEGKEDKEEDVDMVDSEGEDEDSKESRKKGKEKEKDVVNGVKIPALDEEQEYEWKWKPKMDVNRRQFYL</sequence>
<evidence type="ECO:0000313" key="2">
    <source>
        <dbReference type="Proteomes" id="UP001241377"/>
    </source>
</evidence>